<dbReference type="Proteomes" id="UP000029981">
    <property type="component" value="Chromosome 1"/>
</dbReference>
<dbReference type="AlphaFoldDB" id="A0A0A0LYG4"/>
<keyword evidence="1" id="KW-1133">Transmembrane helix</keyword>
<feature type="transmembrane region" description="Helical" evidence="1">
    <location>
        <begin position="31"/>
        <end position="53"/>
    </location>
</feature>
<protein>
    <submittedName>
        <fullName evidence="2">Uncharacterized protein</fullName>
    </submittedName>
</protein>
<evidence type="ECO:0000256" key="1">
    <source>
        <dbReference type="SAM" id="Phobius"/>
    </source>
</evidence>
<dbReference type="EMBL" id="CM002922">
    <property type="protein sequence ID" value="KGN66828.1"/>
    <property type="molecule type" value="Genomic_DNA"/>
</dbReference>
<name>A0A0A0LYG4_CUCSA</name>
<keyword evidence="1" id="KW-0812">Transmembrane</keyword>
<reference evidence="2 3" key="2">
    <citation type="journal article" date="2009" name="PLoS ONE">
        <title>An integrated genetic and cytogenetic map of the cucumber genome.</title>
        <authorList>
            <person name="Ren Y."/>
            <person name="Zhang Z."/>
            <person name="Liu J."/>
            <person name="Staub J.E."/>
            <person name="Han Y."/>
            <person name="Cheng Z."/>
            <person name="Li X."/>
            <person name="Lu J."/>
            <person name="Miao H."/>
            <person name="Kang H."/>
            <person name="Xie B."/>
            <person name="Gu X."/>
            <person name="Wang X."/>
            <person name="Du Y."/>
            <person name="Jin W."/>
            <person name="Huang S."/>
        </authorList>
    </citation>
    <scope>NUCLEOTIDE SEQUENCE [LARGE SCALE GENOMIC DNA]</scope>
    <source>
        <strain evidence="3">cv. 9930</strain>
    </source>
</reference>
<reference evidence="2 3" key="3">
    <citation type="journal article" date="2010" name="BMC Genomics">
        <title>Transcriptome sequencing and comparative analysis of cucumber flowers with different sex types.</title>
        <authorList>
            <person name="Guo S."/>
            <person name="Zheng Y."/>
            <person name="Joung J.G."/>
            <person name="Liu S."/>
            <person name="Zhang Z."/>
            <person name="Crasta O.R."/>
            <person name="Sobral B.W."/>
            <person name="Xu Y."/>
            <person name="Huang S."/>
            <person name="Fei Z."/>
        </authorList>
    </citation>
    <scope>NUCLEOTIDE SEQUENCE [LARGE SCALE GENOMIC DNA]</scope>
    <source>
        <strain evidence="3">cv. 9930</strain>
    </source>
</reference>
<keyword evidence="3" id="KW-1185">Reference proteome</keyword>
<accession>A0A0A0LYG4</accession>
<proteinExistence type="predicted"/>
<gene>
    <name evidence="2" type="ORF">Csa_1G699570</name>
</gene>
<organism evidence="2 3">
    <name type="scientific">Cucumis sativus</name>
    <name type="common">Cucumber</name>
    <dbReference type="NCBI Taxonomy" id="3659"/>
    <lineage>
        <taxon>Eukaryota</taxon>
        <taxon>Viridiplantae</taxon>
        <taxon>Streptophyta</taxon>
        <taxon>Embryophyta</taxon>
        <taxon>Tracheophyta</taxon>
        <taxon>Spermatophyta</taxon>
        <taxon>Magnoliopsida</taxon>
        <taxon>eudicotyledons</taxon>
        <taxon>Gunneridae</taxon>
        <taxon>Pentapetalae</taxon>
        <taxon>rosids</taxon>
        <taxon>fabids</taxon>
        <taxon>Cucurbitales</taxon>
        <taxon>Cucurbitaceae</taxon>
        <taxon>Benincaseae</taxon>
        <taxon>Cucumis</taxon>
    </lineage>
</organism>
<reference evidence="2 3" key="4">
    <citation type="journal article" date="2011" name="BMC Genomics">
        <title>RNA-Seq improves annotation of protein-coding genes in the cucumber genome.</title>
        <authorList>
            <person name="Li Z."/>
            <person name="Zhang Z."/>
            <person name="Yan P."/>
            <person name="Huang S."/>
            <person name="Fei Z."/>
            <person name="Lin K."/>
        </authorList>
    </citation>
    <scope>NUCLEOTIDE SEQUENCE [LARGE SCALE GENOMIC DNA]</scope>
    <source>
        <strain evidence="3">cv. 9930</strain>
    </source>
</reference>
<dbReference type="Gramene" id="KGN66828">
    <property type="protein sequence ID" value="KGN66828"/>
    <property type="gene ID" value="Csa_1G699570"/>
</dbReference>
<reference evidence="2 3" key="1">
    <citation type="journal article" date="2009" name="Nat. Genet.">
        <title>The genome of the cucumber, Cucumis sativus L.</title>
        <authorList>
            <person name="Huang S."/>
            <person name="Li R."/>
            <person name="Zhang Z."/>
            <person name="Li L."/>
            <person name="Gu X."/>
            <person name="Fan W."/>
            <person name="Lucas W.J."/>
            <person name="Wang X."/>
            <person name="Xie B."/>
            <person name="Ni P."/>
            <person name="Ren Y."/>
            <person name="Zhu H."/>
            <person name="Li J."/>
            <person name="Lin K."/>
            <person name="Jin W."/>
            <person name="Fei Z."/>
            <person name="Li G."/>
            <person name="Staub J."/>
            <person name="Kilian A."/>
            <person name="van der Vossen E.A."/>
            <person name="Wu Y."/>
            <person name="Guo J."/>
            <person name="He J."/>
            <person name="Jia Z."/>
            <person name="Ren Y."/>
            <person name="Tian G."/>
            <person name="Lu Y."/>
            <person name="Ruan J."/>
            <person name="Qian W."/>
            <person name="Wang M."/>
            <person name="Huang Q."/>
            <person name="Li B."/>
            <person name="Xuan Z."/>
            <person name="Cao J."/>
            <person name="Asan"/>
            <person name="Wu Z."/>
            <person name="Zhang J."/>
            <person name="Cai Q."/>
            <person name="Bai Y."/>
            <person name="Zhao B."/>
            <person name="Han Y."/>
            <person name="Li Y."/>
            <person name="Li X."/>
            <person name="Wang S."/>
            <person name="Shi Q."/>
            <person name="Liu S."/>
            <person name="Cho W.K."/>
            <person name="Kim J.Y."/>
            <person name="Xu Y."/>
            <person name="Heller-Uszynska K."/>
            <person name="Miao H."/>
            <person name="Cheng Z."/>
            <person name="Zhang S."/>
            <person name="Wu J."/>
            <person name="Yang Y."/>
            <person name="Kang H."/>
            <person name="Li M."/>
            <person name="Liang H."/>
            <person name="Ren X."/>
            <person name="Shi Z."/>
            <person name="Wen M."/>
            <person name="Jian M."/>
            <person name="Yang H."/>
            <person name="Zhang G."/>
            <person name="Yang Z."/>
            <person name="Chen R."/>
            <person name="Liu S."/>
            <person name="Li J."/>
            <person name="Ma L."/>
            <person name="Liu H."/>
            <person name="Zhou Y."/>
            <person name="Zhao J."/>
            <person name="Fang X."/>
            <person name="Li G."/>
            <person name="Fang L."/>
            <person name="Li Y."/>
            <person name="Liu D."/>
            <person name="Zheng H."/>
            <person name="Zhang Y."/>
            <person name="Qin N."/>
            <person name="Li Z."/>
            <person name="Yang G."/>
            <person name="Yang S."/>
            <person name="Bolund L."/>
            <person name="Kristiansen K."/>
            <person name="Zheng H."/>
            <person name="Li S."/>
            <person name="Zhang X."/>
            <person name="Yang H."/>
            <person name="Wang J."/>
            <person name="Sun R."/>
            <person name="Zhang B."/>
            <person name="Jiang S."/>
            <person name="Wang J."/>
            <person name="Du Y."/>
            <person name="Li S."/>
        </authorList>
    </citation>
    <scope>NUCLEOTIDE SEQUENCE [LARGE SCALE GENOMIC DNA]</scope>
    <source>
        <strain evidence="3">cv. 9930</strain>
    </source>
</reference>
<evidence type="ECO:0000313" key="3">
    <source>
        <dbReference type="Proteomes" id="UP000029981"/>
    </source>
</evidence>
<keyword evidence="1" id="KW-0472">Membrane</keyword>
<sequence>MLNPPCNCGSKPRASVVKHVLCSLIKARIRLYLLAGALTVPFLLLYIMMLSSLELKI</sequence>
<evidence type="ECO:0000313" key="2">
    <source>
        <dbReference type="EMBL" id="KGN66828.1"/>
    </source>
</evidence>